<evidence type="ECO:0000313" key="2">
    <source>
        <dbReference type="EMBL" id="KAJ8877390.1"/>
    </source>
</evidence>
<evidence type="ECO:0000259" key="1">
    <source>
        <dbReference type="PROSITE" id="PS51029"/>
    </source>
</evidence>
<dbReference type="Proteomes" id="UP001159363">
    <property type="component" value="Chromosome 7"/>
</dbReference>
<evidence type="ECO:0000313" key="3">
    <source>
        <dbReference type="Proteomes" id="UP001159363"/>
    </source>
</evidence>
<organism evidence="2 3">
    <name type="scientific">Dryococelus australis</name>
    <dbReference type="NCBI Taxonomy" id="614101"/>
    <lineage>
        <taxon>Eukaryota</taxon>
        <taxon>Metazoa</taxon>
        <taxon>Ecdysozoa</taxon>
        <taxon>Arthropoda</taxon>
        <taxon>Hexapoda</taxon>
        <taxon>Insecta</taxon>
        <taxon>Pterygota</taxon>
        <taxon>Neoptera</taxon>
        <taxon>Polyneoptera</taxon>
        <taxon>Phasmatodea</taxon>
        <taxon>Verophasmatodea</taxon>
        <taxon>Anareolatae</taxon>
        <taxon>Phasmatidae</taxon>
        <taxon>Eurycanthinae</taxon>
        <taxon>Dryococelus</taxon>
    </lineage>
</organism>
<name>A0ABQ9GZE8_9NEOP</name>
<dbReference type="Pfam" id="PF10545">
    <property type="entry name" value="MADF_DNA_bdg"/>
    <property type="match status" value="1"/>
</dbReference>
<protein>
    <recommendedName>
        <fullName evidence="1">MADF domain-containing protein</fullName>
    </recommendedName>
</protein>
<keyword evidence="3" id="KW-1185">Reference proteome</keyword>
<feature type="domain" description="MADF" evidence="1">
    <location>
        <begin position="98"/>
        <end position="148"/>
    </location>
</feature>
<sequence length="148" mass="16746">MPSKDAFLLGERALTSERMFVRSASVNTRRAKADVRRCSGRWGGGGGGIKRSVSVNGFSRRVISHLKCSLGVNTARASRIFFADSVFDIRWSRDNAFKLIEMYRSSPCLRDPQHPEYEKNAVENDAWTTVCEPLLAVPPLKQERKWNL</sequence>
<comment type="caution">
    <text evidence="2">The sequence shown here is derived from an EMBL/GenBank/DDBJ whole genome shotgun (WGS) entry which is preliminary data.</text>
</comment>
<reference evidence="2 3" key="1">
    <citation type="submission" date="2023-02" db="EMBL/GenBank/DDBJ databases">
        <title>LHISI_Scaffold_Assembly.</title>
        <authorList>
            <person name="Stuart O.P."/>
            <person name="Cleave R."/>
            <person name="Magrath M.J.L."/>
            <person name="Mikheyev A.S."/>
        </authorList>
    </citation>
    <scope>NUCLEOTIDE SEQUENCE [LARGE SCALE GENOMIC DNA]</scope>
    <source>
        <strain evidence="2">Daus_M_001</strain>
        <tissue evidence="2">Leg muscle</tissue>
    </source>
</reference>
<accession>A0ABQ9GZE8</accession>
<proteinExistence type="predicted"/>
<dbReference type="EMBL" id="JARBHB010000008">
    <property type="protein sequence ID" value="KAJ8877390.1"/>
    <property type="molecule type" value="Genomic_DNA"/>
</dbReference>
<dbReference type="InterPro" id="IPR006578">
    <property type="entry name" value="MADF-dom"/>
</dbReference>
<dbReference type="PROSITE" id="PS51029">
    <property type="entry name" value="MADF"/>
    <property type="match status" value="1"/>
</dbReference>
<gene>
    <name evidence="2" type="ORF">PR048_021844</name>
</gene>